<dbReference type="InterPro" id="IPR048020">
    <property type="entry name" value="Transpos_IS3"/>
</dbReference>
<reference evidence="2" key="1">
    <citation type="journal article" date="2015" name="Nature">
        <title>Complex archaea that bridge the gap between prokaryotes and eukaryotes.</title>
        <authorList>
            <person name="Spang A."/>
            <person name="Saw J.H."/>
            <person name="Jorgensen S.L."/>
            <person name="Zaremba-Niedzwiedzka K."/>
            <person name="Martijn J."/>
            <person name="Lind A.E."/>
            <person name="van Eijk R."/>
            <person name="Schleper C."/>
            <person name="Guy L."/>
            <person name="Ettema T.J."/>
        </authorList>
    </citation>
    <scope>NUCLEOTIDE SEQUENCE</scope>
</reference>
<dbReference type="Pfam" id="PF13276">
    <property type="entry name" value="HTH_21"/>
    <property type="match status" value="1"/>
</dbReference>
<dbReference type="InterPro" id="IPR001584">
    <property type="entry name" value="Integrase_cat-core"/>
</dbReference>
<organism evidence="2">
    <name type="scientific">marine sediment metagenome</name>
    <dbReference type="NCBI Taxonomy" id="412755"/>
    <lineage>
        <taxon>unclassified sequences</taxon>
        <taxon>metagenomes</taxon>
        <taxon>ecological metagenomes</taxon>
    </lineage>
</organism>
<feature type="non-terminal residue" evidence="2">
    <location>
        <position position="1"/>
    </location>
</feature>
<proteinExistence type="predicted"/>
<dbReference type="PROSITE" id="PS50994">
    <property type="entry name" value="INTEGRASE"/>
    <property type="match status" value="1"/>
</dbReference>
<dbReference type="InterPro" id="IPR025948">
    <property type="entry name" value="HTH-like_dom"/>
</dbReference>
<dbReference type="PANTHER" id="PTHR46889">
    <property type="entry name" value="TRANSPOSASE INSF FOR INSERTION SEQUENCE IS3B-RELATED"/>
    <property type="match status" value="1"/>
</dbReference>
<dbReference type="SUPFAM" id="SSF53098">
    <property type="entry name" value="Ribonuclease H-like"/>
    <property type="match status" value="1"/>
</dbReference>
<dbReference type="PANTHER" id="PTHR46889:SF4">
    <property type="entry name" value="TRANSPOSASE INSO FOR INSERTION SEQUENCE ELEMENT IS911B-RELATED"/>
    <property type="match status" value="1"/>
</dbReference>
<sequence>KIKSTGEVLRVSRSGYYAWRTRQPSPRQKDNEELLGRIREVHSQSRRLYGSLRITAELNEQGLRCGKNRVARIMKDHSIWAEVKKRRFRRTTDSRHNYALAANLLIDQSQTEGVWAADITFVPTSEGWLYVAAVMNMKSRKIIGLSMSDKLSQELTSAALRDAVGRQSPPKGLIHHSDRGRQYASYAYQELLREYCITPSMSRSGNCYDNAYVESFFGTLKTELVHGERYRSRLEARLSIFEYVEVFYNRQRRHSALGFRSPEQYEKLLKET</sequence>
<evidence type="ECO:0000313" key="2">
    <source>
        <dbReference type="EMBL" id="KKK52598.1"/>
    </source>
</evidence>
<dbReference type="Pfam" id="PF00665">
    <property type="entry name" value="rve"/>
    <property type="match status" value="1"/>
</dbReference>
<dbReference type="Pfam" id="PF13333">
    <property type="entry name" value="rve_2"/>
    <property type="match status" value="1"/>
</dbReference>
<dbReference type="GO" id="GO:0003676">
    <property type="term" value="F:nucleic acid binding"/>
    <property type="evidence" value="ECO:0007669"/>
    <property type="project" value="InterPro"/>
</dbReference>
<dbReference type="AlphaFoldDB" id="A0A0F8W7I7"/>
<dbReference type="InterPro" id="IPR036397">
    <property type="entry name" value="RNaseH_sf"/>
</dbReference>
<protein>
    <recommendedName>
        <fullName evidence="1">Integrase catalytic domain-containing protein</fullName>
    </recommendedName>
</protein>
<dbReference type="EMBL" id="LAZR01066940">
    <property type="protein sequence ID" value="KKK52598.1"/>
    <property type="molecule type" value="Genomic_DNA"/>
</dbReference>
<comment type="caution">
    <text evidence="2">The sequence shown here is derived from an EMBL/GenBank/DDBJ whole genome shotgun (WGS) entry which is preliminary data.</text>
</comment>
<gene>
    <name evidence="2" type="ORF">LCGC14_3103290</name>
</gene>
<dbReference type="Gene3D" id="3.30.420.10">
    <property type="entry name" value="Ribonuclease H-like superfamily/Ribonuclease H"/>
    <property type="match status" value="1"/>
</dbReference>
<feature type="domain" description="Integrase catalytic" evidence="1">
    <location>
        <begin position="107"/>
        <end position="270"/>
    </location>
</feature>
<name>A0A0F8W7I7_9ZZZZ</name>
<evidence type="ECO:0000259" key="1">
    <source>
        <dbReference type="PROSITE" id="PS50994"/>
    </source>
</evidence>
<dbReference type="GO" id="GO:0015074">
    <property type="term" value="P:DNA integration"/>
    <property type="evidence" value="ECO:0007669"/>
    <property type="project" value="InterPro"/>
</dbReference>
<dbReference type="InterPro" id="IPR012337">
    <property type="entry name" value="RNaseH-like_sf"/>
</dbReference>
<dbReference type="InterPro" id="IPR050900">
    <property type="entry name" value="Transposase_IS3/IS150/IS904"/>
</dbReference>
<accession>A0A0F8W7I7</accession>
<dbReference type="NCBIfam" id="NF033516">
    <property type="entry name" value="transpos_IS3"/>
    <property type="match status" value="1"/>
</dbReference>